<organism evidence="5 6">
    <name type="scientific">Edwardsiella anguillarum ET080813</name>
    <dbReference type="NCBI Taxonomy" id="667120"/>
    <lineage>
        <taxon>Bacteria</taxon>
        <taxon>Pseudomonadati</taxon>
        <taxon>Pseudomonadota</taxon>
        <taxon>Gammaproteobacteria</taxon>
        <taxon>Enterobacterales</taxon>
        <taxon>Hafniaceae</taxon>
        <taxon>Edwardsiella</taxon>
    </lineage>
</organism>
<evidence type="ECO:0000256" key="2">
    <source>
        <dbReference type="ARBA" id="ARBA00023125"/>
    </source>
</evidence>
<dbReference type="InterPro" id="IPR036390">
    <property type="entry name" value="WH_DNA-bd_sf"/>
</dbReference>
<sequence length="232" mass="26408">MSFEPIENKKTYQYVAERIEAKIVSGEFSLHQRLPAERELARILHVSRNVVREALLSLELAGYVVIKHGVGSIVASKTPITNSILLLNKEISPTHLMSVRRVVDAEIAGLAALNATPSDIEQLKEALNGIMSNDDYPSPDADWVLLFHKRLASATDNPVWSLINDQIWQLMRTPLLESFRLKTKIYYQRKDRQAYRKQIITCIEERNSSGARDAMIKHVESVTSFFFDEVID</sequence>
<dbReference type="HOGENOM" id="CLU_017584_9_1_6"/>
<evidence type="ECO:0000256" key="3">
    <source>
        <dbReference type="ARBA" id="ARBA00023163"/>
    </source>
</evidence>
<dbReference type="PANTHER" id="PTHR43537:SF5">
    <property type="entry name" value="UXU OPERON TRANSCRIPTIONAL REGULATOR"/>
    <property type="match status" value="1"/>
</dbReference>
<dbReference type="Pfam" id="PF07729">
    <property type="entry name" value="FCD"/>
    <property type="match status" value="1"/>
</dbReference>
<dbReference type="SUPFAM" id="SSF46785">
    <property type="entry name" value="Winged helix' DNA-binding domain"/>
    <property type="match status" value="1"/>
</dbReference>
<protein>
    <submittedName>
        <fullName evidence="5">GntR domain protein</fullName>
    </submittedName>
</protein>
<evidence type="ECO:0000313" key="5">
    <source>
        <dbReference type="EMBL" id="AIJ09807.1"/>
    </source>
</evidence>
<keyword evidence="2" id="KW-0238">DNA-binding</keyword>
<dbReference type="RefSeq" id="WP_071881926.1">
    <property type="nucleotide sequence ID" value="NZ_CP006664.1"/>
</dbReference>
<dbReference type="AlphaFoldDB" id="A0A076LSZ2"/>
<reference evidence="5 6" key="1">
    <citation type="journal article" date="2012" name="PLoS ONE">
        <title>Edwardsiella comparative phylogenomics reveal the new intra/inter-species taxonomic relationships, virulence evolution and niche adaptation mechanisms.</title>
        <authorList>
            <person name="Yang M."/>
            <person name="Lv Y."/>
            <person name="Xiao J."/>
            <person name="Wu H."/>
            <person name="Zheng H."/>
            <person name="Liu Q."/>
            <person name="Zhang Y."/>
            <person name="Wang Q."/>
        </authorList>
    </citation>
    <scope>NUCLEOTIDE SEQUENCE [LARGE SCALE GENOMIC DNA]</scope>
    <source>
        <strain evidence="6">080813</strain>
    </source>
</reference>
<accession>A0A076LSZ2</accession>
<dbReference type="PROSITE" id="PS50949">
    <property type="entry name" value="HTH_GNTR"/>
    <property type="match status" value="1"/>
</dbReference>
<dbReference type="EMBL" id="CP006664">
    <property type="protein sequence ID" value="AIJ09807.1"/>
    <property type="molecule type" value="Genomic_DNA"/>
</dbReference>
<dbReference type="Gene3D" id="1.20.120.530">
    <property type="entry name" value="GntR ligand-binding domain-like"/>
    <property type="match status" value="1"/>
</dbReference>
<name>A0A076LSZ2_9GAMM</name>
<dbReference type="InterPro" id="IPR036388">
    <property type="entry name" value="WH-like_DNA-bd_sf"/>
</dbReference>
<keyword evidence="1" id="KW-0805">Transcription regulation</keyword>
<dbReference type="GO" id="GO:0003677">
    <property type="term" value="F:DNA binding"/>
    <property type="evidence" value="ECO:0007669"/>
    <property type="project" value="UniProtKB-KW"/>
</dbReference>
<dbReference type="Gene3D" id="1.10.10.10">
    <property type="entry name" value="Winged helix-like DNA-binding domain superfamily/Winged helix DNA-binding domain"/>
    <property type="match status" value="1"/>
</dbReference>
<dbReference type="SMART" id="SM00895">
    <property type="entry name" value="FCD"/>
    <property type="match status" value="1"/>
</dbReference>
<dbReference type="GeneID" id="33941748"/>
<keyword evidence="3" id="KW-0804">Transcription</keyword>
<dbReference type="KEGG" id="ete:ETEE_3385"/>
<dbReference type="InterPro" id="IPR008920">
    <property type="entry name" value="TF_FadR/GntR_C"/>
</dbReference>
<dbReference type="CDD" id="cd07377">
    <property type="entry name" value="WHTH_GntR"/>
    <property type="match status" value="1"/>
</dbReference>
<dbReference type="GO" id="GO:0003700">
    <property type="term" value="F:DNA-binding transcription factor activity"/>
    <property type="evidence" value="ECO:0007669"/>
    <property type="project" value="InterPro"/>
</dbReference>
<evidence type="ECO:0000313" key="6">
    <source>
        <dbReference type="Proteomes" id="UP000028681"/>
    </source>
</evidence>
<feature type="domain" description="HTH gntR-type" evidence="4">
    <location>
        <begin position="9"/>
        <end position="77"/>
    </location>
</feature>
<dbReference type="PRINTS" id="PR00035">
    <property type="entry name" value="HTHGNTR"/>
</dbReference>
<gene>
    <name evidence="5" type="ORF">ETEE_3385</name>
</gene>
<dbReference type="SUPFAM" id="SSF48008">
    <property type="entry name" value="GntR ligand-binding domain-like"/>
    <property type="match status" value="1"/>
</dbReference>
<proteinExistence type="predicted"/>
<evidence type="ECO:0000259" key="4">
    <source>
        <dbReference type="PROSITE" id="PS50949"/>
    </source>
</evidence>
<dbReference type="Pfam" id="PF00392">
    <property type="entry name" value="GntR"/>
    <property type="match status" value="1"/>
</dbReference>
<dbReference type="Proteomes" id="UP000028681">
    <property type="component" value="Chromosome"/>
</dbReference>
<dbReference type="PANTHER" id="PTHR43537">
    <property type="entry name" value="TRANSCRIPTIONAL REGULATOR, GNTR FAMILY"/>
    <property type="match status" value="1"/>
</dbReference>
<evidence type="ECO:0000256" key="1">
    <source>
        <dbReference type="ARBA" id="ARBA00023015"/>
    </source>
</evidence>
<dbReference type="SMART" id="SM00345">
    <property type="entry name" value="HTH_GNTR"/>
    <property type="match status" value="1"/>
</dbReference>
<dbReference type="InterPro" id="IPR000524">
    <property type="entry name" value="Tscrpt_reg_HTH_GntR"/>
</dbReference>
<dbReference type="InterPro" id="IPR011711">
    <property type="entry name" value="GntR_C"/>
</dbReference>